<evidence type="ECO:0008006" key="4">
    <source>
        <dbReference type="Google" id="ProtNLM"/>
    </source>
</evidence>
<proteinExistence type="predicted"/>
<sequence length="264" mass="29006">MLPGDPGERTDLVVMHDDGRWTGSPGAQDPRPALSLAKLYLGYWVLLEGKPEDQGKVLRMIRTSSDAVAGELDAAYPEAINEVAELFELTNTYSGGFWGRSSTSPYDLARFITAIIDDPVAEPIIRGMANHAPFAEDGFKQDFGTDQMAGVIGSKFGWSDDRSGAFGSVSFGPSWVIAAMSYGDVDEHTNDVHDWIDQSEDDLIFNLDHEEAEERGLTDGTDRLQVWLSDYGRSEPVPAIRPIIPEDDTDGRDTEDADDRDADD</sequence>
<dbReference type="Gene3D" id="3.40.710.10">
    <property type="entry name" value="DD-peptidase/beta-lactamase superfamily"/>
    <property type="match status" value="1"/>
</dbReference>
<name>D7WBK7_9CORY</name>
<protein>
    <recommendedName>
        <fullName evidence="4">Beta-lactamase-related domain-containing protein</fullName>
    </recommendedName>
</protein>
<accession>D7WBK7</accession>
<feature type="region of interest" description="Disordered" evidence="1">
    <location>
        <begin position="235"/>
        <end position="264"/>
    </location>
</feature>
<feature type="compositionally biased region" description="Acidic residues" evidence="1">
    <location>
        <begin position="245"/>
        <end position="264"/>
    </location>
</feature>
<evidence type="ECO:0000256" key="1">
    <source>
        <dbReference type="SAM" id="MobiDB-lite"/>
    </source>
</evidence>
<dbReference type="AlphaFoldDB" id="D7WBK7"/>
<dbReference type="SUPFAM" id="SSF56601">
    <property type="entry name" value="beta-lactamase/transpeptidase-like"/>
    <property type="match status" value="1"/>
</dbReference>
<gene>
    <name evidence="2" type="ORF">HMPREF0291_10496</name>
</gene>
<dbReference type="InterPro" id="IPR012338">
    <property type="entry name" value="Beta-lactam/transpept-like"/>
</dbReference>
<evidence type="ECO:0000313" key="2">
    <source>
        <dbReference type="EMBL" id="EFK55238.1"/>
    </source>
</evidence>
<dbReference type="eggNOG" id="COG1686">
    <property type="taxonomic scope" value="Bacteria"/>
</dbReference>
<organism evidence="2 3">
    <name type="scientific">Corynebacterium genitalium ATCC 33030</name>
    <dbReference type="NCBI Taxonomy" id="585529"/>
    <lineage>
        <taxon>Bacteria</taxon>
        <taxon>Bacillati</taxon>
        <taxon>Actinomycetota</taxon>
        <taxon>Actinomycetes</taxon>
        <taxon>Mycobacteriales</taxon>
        <taxon>Corynebacteriaceae</taxon>
        <taxon>Corynebacterium</taxon>
    </lineage>
</organism>
<dbReference type="EMBL" id="ACLJ02000001">
    <property type="protein sequence ID" value="EFK55238.1"/>
    <property type="molecule type" value="Genomic_DNA"/>
</dbReference>
<reference evidence="2" key="1">
    <citation type="submission" date="2010-06" db="EMBL/GenBank/DDBJ databases">
        <authorList>
            <person name="Muzny D."/>
            <person name="Qin X."/>
            <person name="Buhay C."/>
            <person name="Dugan-Rocha S."/>
            <person name="Ding Y."/>
            <person name="Chen G."/>
            <person name="Hawes A."/>
            <person name="Holder M."/>
            <person name="Jhangiani S."/>
            <person name="Johnson A."/>
            <person name="Khan Z."/>
            <person name="Li Z."/>
            <person name="Liu W."/>
            <person name="Liu X."/>
            <person name="Perez L."/>
            <person name="Shen H."/>
            <person name="Wang Q."/>
            <person name="Watt J."/>
            <person name="Xi L."/>
            <person name="Xin Y."/>
            <person name="Zhou J."/>
            <person name="Deng J."/>
            <person name="Jiang H."/>
            <person name="Liu Y."/>
            <person name="Qu J."/>
            <person name="Song X.-Z."/>
            <person name="Zhang L."/>
            <person name="Villasana D."/>
            <person name="Johnson A."/>
            <person name="Liu J."/>
            <person name="Liyanage D."/>
            <person name="Lorensuhewa L."/>
            <person name="Robinson T."/>
            <person name="Song A."/>
            <person name="Song B.-B."/>
            <person name="Dinh H."/>
            <person name="Thornton R."/>
            <person name="Coyle M."/>
            <person name="Francisco L."/>
            <person name="Jackson L."/>
            <person name="Javaid M."/>
            <person name="Korchina V."/>
            <person name="Kovar C."/>
            <person name="Mata R."/>
            <person name="Mathew T."/>
            <person name="Ngo R."/>
            <person name="Nguyen L."/>
            <person name="Nguyen N."/>
            <person name="Okwuonu G."/>
            <person name="Ongeri F."/>
            <person name="Pham C."/>
            <person name="Simmons D."/>
            <person name="Wilczek-Boney K."/>
            <person name="Hale W."/>
            <person name="Jakkamsetti A."/>
            <person name="Pham P."/>
            <person name="Ruth R."/>
            <person name="San Lucas F."/>
            <person name="Warren J."/>
            <person name="Zhang J."/>
            <person name="Zhao Z."/>
            <person name="Zhou C."/>
            <person name="Zhu D."/>
            <person name="Lee S."/>
            <person name="Bess C."/>
            <person name="Blankenburg K."/>
            <person name="Forbes L."/>
            <person name="Fu Q."/>
            <person name="Gubbala S."/>
            <person name="Hirani K."/>
            <person name="Jayaseelan J.C."/>
            <person name="Lara F."/>
            <person name="Munidasa M."/>
            <person name="Palculict T."/>
            <person name="Patil S."/>
            <person name="Pu L.-L."/>
            <person name="Saada N."/>
            <person name="Tang L."/>
            <person name="Weissenberger G."/>
            <person name="Zhu Y."/>
            <person name="Hemphill L."/>
            <person name="Shang Y."/>
            <person name="Youmans B."/>
            <person name="Ayvaz T."/>
            <person name="Ross M."/>
            <person name="Santibanez J."/>
            <person name="Aqrawi P."/>
            <person name="Gross S."/>
            <person name="Joshi V."/>
            <person name="Fowler G."/>
            <person name="Nazareth L."/>
            <person name="Reid J."/>
            <person name="Worley K."/>
            <person name="Petrosino J."/>
            <person name="Highlander S."/>
            <person name="Gibbs R."/>
        </authorList>
    </citation>
    <scope>NUCLEOTIDE SEQUENCE [LARGE SCALE GENOMIC DNA]</scope>
    <source>
        <strain evidence="2">ATCC 33030</strain>
    </source>
</reference>
<dbReference type="Proteomes" id="UP000004208">
    <property type="component" value="Unassembled WGS sequence"/>
</dbReference>
<comment type="caution">
    <text evidence="2">The sequence shown here is derived from an EMBL/GenBank/DDBJ whole genome shotgun (WGS) entry which is preliminary data.</text>
</comment>
<dbReference type="HOGENOM" id="CLU_1052574_0_0_11"/>
<keyword evidence="3" id="KW-1185">Reference proteome</keyword>
<dbReference type="STRING" id="585529.HMPREF0291_10496"/>
<evidence type="ECO:0000313" key="3">
    <source>
        <dbReference type="Proteomes" id="UP000004208"/>
    </source>
</evidence>